<reference evidence="1 2" key="1">
    <citation type="submission" date="2021-04" db="EMBL/GenBank/DDBJ databases">
        <title>The genome sequence of type strain Ideonella paludis KCTC 32238.</title>
        <authorList>
            <person name="Liu Y."/>
        </authorList>
    </citation>
    <scope>NUCLEOTIDE SEQUENCE [LARGE SCALE GENOMIC DNA]</scope>
    <source>
        <strain evidence="1 2">KCTC 32238</strain>
    </source>
</reference>
<evidence type="ECO:0008006" key="3">
    <source>
        <dbReference type="Google" id="ProtNLM"/>
    </source>
</evidence>
<proteinExistence type="predicted"/>
<sequence>MLRRPLAAVACTGIGRCATQRYDKRDDRPLGVKPLQWKSVDFAAAVTLIVWVLLPETTDAISICIERFRCVFGAVVNELAQNLHAKGLIFASKHQEFVPAGIYPPGRPQRELGSRAAQQEYLHFRK</sequence>
<evidence type="ECO:0000313" key="1">
    <source>
        <dbReference type="EMBL" id="MBQ0937876.1"/>
    </source>
</evidence>
<organism evidence="1 2">
    <name type="scientific">Ideonella paludis</name>
    <dbReference type="NCBI Taxonomy" id="1233411"/>
    <lineage>
        <taxon>Bacteria</taxon>
        <taxon>Pseudomonadati</taxon>
        <taxon>Pseudomonadota</taxon>
        <taxon>Betaproteobacteria</taxon>
        <taxon>Burkholderiales</taxon>
        <taxon>Sphaerotilaceae</taxon>
        <taxon>Ideonella</taxon>
    </lineage>
</organism>
<name>A0ABS5E3C5_9BURK</name>
<comment type="caution">
    <text evidence="1">The sequence shown here is derived from an EMBL/GenBank/DDBJ whole genome shotgun (WGS) entry which is preliminary data.</text>
</comment>
<dbReference type="Proteomes" id="UP000672097">
    <property type="component" value="Unassembled WGS sequence"/>
</dbReference>
<gene>
    <name evidence="1" type="ORF">KAK11_21320</name>
</gene>
<dbReference type="EMBL" id="JAGQDG010000011">
    <property type="protein sequence ID" value="MBQ0937876.1"/>
    <property type="molecule type" value="Genomic_DNA"/>
</dbReference>
<evidence type="ECO:0000313" key="2">
    <source>
        <dbReference type="Proteomes" id="UP000672097"/>
    </source>
</evidence>
<keyword evidence="2" id="KW-1185">Reference proteome</keyword>
<accession>A0ABS5E3C5</accession>
<protein>
    <recommendedName>
        <fullName evidence="3">Transposase</fullName>
    </recommendedName>
</protein>
<dbReference type="RefSeq" id="WP_210811607.1">
    <property type="nucleotide sequence ID" value="NZ_JAGQDG010000011.1"/>
</dbReference>